<proteinExistence type="predicted"/>
<dbReference type="Proteomes" id="UP000037982">
    <property type="component" value="Unassembled WGS sequence"/>
</dbReference>
<gene>
    <name evidence="2" type="ORF">ADL29_24350</name>
</gene>
<sequence length="93" mass="9838">MRTQPGEECTARQTPSLASGIAKTDPLRPEADTLPLRSPDQEIPAGLTFISTAASAKNASASTPTSLLPARLLMPFAFTPYRPRTSHNAVSST</sequence>
<dbReference type="RefSeq" id="WP_053925715.1">
    <property type="nucleotide sequence ID" value="NZ_LGKG01000148.1"/>
</dbReference>
<reference evidence="3" key="1">
    <citation type="submission" date="2015-07" db="EMBL/GenBank/DDBJ databases">
        <authorList>
            <person name="Ju K.-S."/>
            <person name="Doroghazi J.R."/>
            <person name="Metcalf W.W."/>
        </authorList>
    </citation>
    <scope>NUCLEOTIDE SEQUENCE [LARGE SCALE GENOMIC DNA]</scope>
    <source>
        <strain evidence="3">NRRL ISP-5002</strain>
    </source>
</reference>
<dbReference type="PATRIC" id="fig|66876.3.peg.5336"/>
<dbReference type="AlphaFoldDB" id="A0A0N1JX63"/>
<comment type="caution">
    <text evidence="2">The sequence shown here is derived from an EMBL/GenBank/DDBJ whole genome shotgun (WGS) entry which is preliminary data.</text>
</comment>
<evidence type="ECO:0000313" key="3">
    <source>
        <dbReference type="Proteomes" id="UP000037982"/>
    </source>
</evidence>
<protein>
    <submittedName>
        <fullName evidence="2">Uncharacterized protein</fullName>
    </submittedName>
</protein>
<accession>A0A0N1JX63</accession>
<evidence type="ECO:0000313" key="2">
    <source>
        <dbReference type="EMBL" id="KPC61403.1"/>
    </source>
</evidence>
<keyword evidence="3" id="KW-1185">Reference proteome</keyword>
<dbReference type="EMBL" id="LGKG01000148">
    <property type="protein sequence ID" value="KPC61403.1"/>
    <property type="molecule type" value="Genomic_DNA"/>
</dbReference>
<evidence type="ECO:0000256" key="1">
    <source>
        <dbReference type="SAM" id="MobiDB-lite"/>
    </source>
</evidence>
<organism evidence="2 3">
    <name type="scientific">Streptomyces chattanoogensis</name>
    <dbReference type="NCBI Taxonomy" id="66876"/>
    <lineage>
        <taxon>Bacteria</taxon>
        <taxon>Bacillati</taxon>
        <taxon>Actinomycetota</taxon>
        <taxon>Actinomycetes</taxon>
        <taxon>Kitasatosporales</taxon>
        <taxon>Streptomycetaceae</taxon>
        <taxon>Streptomyces</taxon>
    </lineage>
</organism>
<name>A0A0N1JX63_9ACTN</name>
<feature type="region of interest" description="Disordered" evidence="1">
    <location>
        <begin position="1"/>
        <end position="41"/>
    </location>
</feature>